<dbReference type="EMBL" id="CAJQUM010000001">
    <property type="protein sequence ID" value="CAG4883763.1"/>
    <property type="molecule type" value="Genomic_DNA"/>
</dbReference>
<reference evidence="2" key="1">
    <citation type="submission" date="2021-04" db="EMBL/GenBank/DDBJ databases">
        <authorList>
            <person name="Hornung B."/>
        </authorList>
    </citation>
    <scope>NUCLEOTIDE SEQUENCE</scope>
    <source>
        <strain evidence="2">G5G6</strain>
    </source>
</reference>
<keyword evidence="1" id="KW-0812">Transmembrane</keyword>
<organism evidence="2 3">
    <name type="scientific">Georgfuchsia toluolica</name>
    <dbReference type="NCBI Taxonomy" id="424218"/>
    <lineage>
        <taxon>Bacteria</taxon>
        <taxon>Pseudomonadati</taxon>
        <taxon>Pseudomonadota</taxon>
        <taxon>Betaproteobacteria</taxon>
        <taxon>Nitrosomonadales</taxon>
        <taxon>Sterolibacteriaceae</taxon>
        <taxon>Georgfuchsia</taxon>
    </lineage>
</organism>
<dbReference type="Gene3D" id="1.20.5.80">
    <property type="match status" value="1"/>
</dbReference>
<dbReference type="AlphaFoldDB" id="A0A916N0B9"/>
<dbReference type="Proteomes" id="UP000742786">
    <property type="component" value="Unassembled WGS sequence"/>
</dbReference>
<feature type="transmembrane region" description="Helical" evidence="1">
    <location>
        <begin position="78"/>
        <end position="99"/>
    </location>
</feature>
<comment type="caution">
    <text evidence="2">The sequence shown here is derived from an EMBL/GenBank/DDBJ whole genome shotgun (WGS) entry which is preliminary data.</text>
</comment>
<name>A0A916N0B9_9PROT</name>
<accession>A0A916N0B9</accession>
<proteinExistence type="predicted"/>
<evidence type="ECO:0000313" key="2">
    <source>
        <dbReference type="EMBL" id="CAG4883763.1"/>
    </source>
</evidence>
<evidence type="ECO:0000256" key="1">
    <source>
        <dbReference type="SAM" id="Phobius"/>
    </source>
</evidence>
<evidence type="ECO:0000313" key="3">
    <source>
        <dbReference type="Proteomes" id="UP000742786"/>
    </source>
</evidence>
<keyword evidence="1" id="KW-0472">Membrane</keyword>
<dbReference type="Pfam" id="PF19199">
    <property type="entry name" value="Phage_coatGP8"/>
    <property type="match status" value="1"/>
</dbReference>
<keyword evidence="3" id="KW-1185">Reference proteome</keyword>
<gene>
    <name evidence="2" type="ORF">GTOL_11646</name>
</gene>
<dbReference type="SUPFAM" id="SSF57987">
    <property type="entry name" value="Inovirus (filamentous phage) major coat protein"/>
    <property type="match status" value="1"/>
</dbReference>
<dbReference type="InterPro" id="IPR023390">
    <property type="entry name" value="Phage_M13_G8P_capsid_dom_sf"/>
</dbReference>
<sequence>MKGNKMKLRQSVVAMAEAGYSRVKEAAGVCYEYVDGKLVQISGAVGGTMLTIQANATSTLPQAAQDFQTAFTAQATEVIAWMWTIGMICFGGIVLFKLFKKGTNKGT</sequence>
<dbReference type="InterPro" id="IPR008020">
    <property type="entry name" value="G8P"/>
</dbReference>
<keyword evidence="1" id="KW-1133">Transmembrane helix</keyword>
<protein>
    <submittedName>
        <fullName evidence="2">Uncharacterized protein</fullName>
    </submittedName>
</protein>